<dbReference type="PANTHER" id="PTHR30075">
    <property type="entry name" value="GLYCYL-TRNA SYNTHETASE"/>
    <property type="match status" value="1"/>
</dbReference>
<dbReference type="EMBL" id="JAPZVP010000011">
    <property type="protein sequence ID" value="MDA1360969.1"/>
    <property type="molecule type" value="Genomic_DNA"/>
</dbReference>
<keyword evidence="6 9" id="KW-0030">Aminoacyl-tRNA synthetase</keyword>
<dbReference type="SUPFAM" id="SSF109604">
    <property type="entry name" value="HD-domain/PDEase-like"/>
    <property type="match status" value="1"/>
</dbReference>
<comment type="similarity">
    <text evidence="1 9">Belongs to the class-II aminoacyl-tRNA synthetase family.</text>
</comment>
<keyword evidence="5 9" id="KW-0648">Protein biosynthesis</keyword>
<dbReference type="NCBIfam" id="TIGR00388">
    <property type="entry name" value="glyQ"/>
    <property type="match status" value="1"/>
</dbReference>
<dbReference type="GO" id="GO:0005829">
    <property type="term" value="C:cytosol"/>
    <property type="evidence" value="ECO:0007669"/>
    <property type="project" value="TreeGrafter"/>
</dbReference>
<dbReference type="EC" id="6.1.1.14" evidence="9"/>
<dbReference type="HAMAP" id="MF_00254">
    <property type="entry name" value="Gly_tRNA_synth_alpha"/>
    <property type="match status" value="1"/>
</dbReference>
<keyword evidence="4 9" id="KW-0067">ATP-binding</keyword>
<organism evidence="10 11">
    <name type="scientific">Glycomyces luteolus</name>
    <dbReference type="NCBI Taxonomy" id="2670330"/>
    <lineage>
        <taxon>Bacteria</taxon>
        <taxon>Bacillati</taxon>
        <taxon>Actinomycetota</taxon>
        <taxon>Actinomycetes</taxon>
        <taxon>Glycomycetales</taxon>
        <taxon>Glycomycetaceae</taxon>
        <taxon>Glycomyces</taxon>
    </lineage>
</organism>
<keyword evidence="2 9" id="KW-0436">Ligase</keyword>
<evidence type="ECO:0000256" key="3">
    <source>
        <dbReference type="ARBA" id="ARBA00022741"/>
    </source>
</evidence>
<evidence type="ECO:0000256" key="7">
    <source>
        <dbReference type="ARBA" id="ARBA00047937"/>
    </source>
</evidence>
<dbReference type="GO" id="GO:0004820">
    <property type="term" value="F:glycine-tRNA ligase activity"/>
    <property type="evidence" value="ECO:0007669"/>
    <property type="project" value="UniProtKB-UniRule"/>
</dbReference>
<evidence type="ECO:0000256" key="6">
    <source>
        <dbReference type="ARBA" id="ARBA00023146"/>
    </source>
</evidence>
<protein>
    <recommendedName>
        <fullName evidence="8 9">Multifunctional fusion protein</fullName>
    </recommendedName>
    <domain>
        <recommendedName>
            <fullName evidence="9">Glycine--tRNA ligase beta subunit</fullName>
            <ecNumber evidence="9">6.1.1.14</ecNumber>
        </recommendedName>
        <alternativeName>
            <fullName evidence="9">Glycyl-tRNA synthetase beta subunit</fullName>
            <shortName evidence="9">GlyRS</shortName>
        </alternativeName>
    </domain>
    <domain>
        <recommendedName>
            <fullName evidence="8">Glycine--tRNA ligase alpha subunit</fullName>
        </recommendedName>
        <alternativeName>
            <fullName evidence="8">Glycyl-tRNA synthetase alpha subunit</fullName>
        </alternativeName>
    </domain>
</protein>
<dbReference type="Pfam" id="PF02092">
    <property type="entry name" value="tRNA_synt_2f"/>
    <property type="match status" value="1"/>
</dbReference>
<comment type="subunit">
    <text evidence="9">Tetramer of two alpha and two beta subunits.</text>
</comment>
<evidence type="ECO:0000256" key="2">
    <source>
        <dbReference type="ARBA" id="ARBA00022598"/>
    </source>
</evidence>
<dbReference type="PRINTS" id="PR01044">
    <property type="entry name" value="TRNASYNTHGA"/>
</dbReference>
<dbReference type="PANTHER" id="PTHR30075:SF2">
    <property type="entry name" value="GLYCINE--TRNA LIGASE, CHLOROPLASTIC_MITOCHONDRIAL 2"/>
    <property type="match status" value="1"/>
</dbReference>
<dbReference type="InterPro" id="IPR006194">
    <property type="entry name" value="Gly-tRNA-synth_heterodimer"/>
</dbReference>
<dbReference type="InterPro" id="IPR045864">
    <property type="entry name" value="aa-tRNA-synth_II/BPL/LPL"/>
</dbReference>
<dbReference type="InterPro" id="IPR002310">
    <property type="entry name" value="Gly-tRNA_ligase_asu"/>
</dbReference>
<keyword evidence="11" id="KW-1185">Reference proteome</keyword>
<reference evidence="10" key="1">
    <citation type="submission" date="2022-12" db="EMBL/GenBank/DDBJ databases">
        <title>Gycomyces niveus sp.nov.,a novel actinomycete isolated from soil in Shouguan.</title>
        <authorList>
            <person name="Yang X."/>
        </authorList>
    </citation>
    <scope>NUCLEOTIDE SEQUENCE</scope>
    <source>
        <strain evidence="10">NEAU-A15</strain>
    </source>
</reference>
<evidence type="ECO:0000313" key="10">
    <source>
        <dbReference type="EMBL" id="MDA1360969.1"/>
    </source>
</evidence>
<evidence type="ECO:0000256" key="4">
    <source>
        <dbReference type="ARBA" id="ARBA00022840"/>
    </source>
</evidence>
<evidence type="ECO:0000313" key="11">
    <source>
        <dbReference type="Proteomes" id="UP001146067"/>
    </source>
</evidence>
<keyword evidence="9" id="KW-0963">Cytoplasm</keyword>
<dbReference type="SUPFAM" id="SSF55681">
    <property type="entry name" value="Class II aaRS and biotin synthetases"/>
    <property type="match status" value="1"/>
</dbReference>
<dbReference type="GO" id="GO:0005524">
    <property type="term" value="F:ATP binding"/>
    <property type="evidence" value="ECO:0007669"/>
    <property type="project" value="UniProtKB-UniRule"/>
</dbReference>
<dbReference type="Gene3D" id="1.20.58.180">
    <property type="entry name" value="Class II aaRS and biotin synthetases, domain 2"/>
    <property type="match status" value="1"/>
</dbReference>
<accession>A0A9X3PAE0</accession>
<dbReference type="Proteomes" id="UP001146067">
    <property type="component" value="Unassembled WGS sequence"/>
</dbReference>
<dbReference type="Pfam" id="PF02091">
    <property type="entry name" value="tRNA-synt_2e"/>
    <property type="match status" value="1"/>
</dbReference>
<dbReference type="NCBIfam" id="NF011499">
    <property type="entry name" value="PRK14908.1"/>
    <property type="match status" value="1"/>
</dbReference>
<dbReference type="NCBIfam" id="TIGR00211">
    <property type="entry name" value="glyS"/>
    <property type="match status" value="1"/>
</dbReference>
<dbReference type="Gene3D" id="3.30.930.10">
    <property type="entry name" value="Bira Bifunctional Protein, Domain 2"/>
    <property type="match status" value="1"/>
</dbReference>
<dbReference type="NCBIfam" id="NF006827">
    <property type="entry name" value="PRK09348.1"/>
    <property type="match status" value="1"/>
</dbReference>
<keyword evidence="3 9" id="KW-0547">Nucleotide-binding</keyword>
<gene>
    <name evidence="9" type="primary">glyS</name>
    <name evidence="8" type="synonym">glyQ</name>
    <name evidence="10" type="ORF">O1R50_15160</name>
</gene>
<dbReference type="GO" id="GO:0006426">
    <property type="term" value="P:glycyl-tRNA aminoacylation"/>
    <property type="evidence" value="ECO:0007669"/>
    <property type="project" value="UniProtKB-UniRule"/>
</dbReference>
<evidence type="ECO:0000256" key="8">
    <source>
        <dbReference type="HAMAP-Rule" id="MF_00254"/>
    </source>
</evidence>
<sequence length="988" mass="106187">MQDALARLTTFWSGHGCLTVQPMNTEVGAGTLNPATSLRVLGPEPWKVAYVEPSVRPDDARYGDNPNRIQMHTQFQVILKPEPGNAQELYLESLAALGIDTRAHDIRFVEDNWASPALGAWGLGWEVWLDGLEITQFTYFQQSGGVALDPVSVEITYGMERILMALQGVTHFKEIAYAPGISYGEIFGQGEYEMSRYYLDDADIATHRELFDRYGDEAARMVELGLPIPAHVNVLKMSHAFNVLDARGAVSTSDRATAFARMRSLAHEVAEQWIAKRGQEGFPLGTVASEGKAAAGSVVVPADTDPQTAVFEIGVEEMPPAEAHAARTHVEQRLRALLDAAHLDHGDVAVHATPRRIVARIEAVAASEPDRTVTVRGPKTAAAFDADGNPTKAALGFARSNGVDVADLTTVEAAGATHVAVVRVQTGRHALEVLADLIGDIAVGLRSGKNMRWSDPNLTFTRPIRWLGAMWGPHVVPAVASGLAAADLTRAHRSSDEPVLRIAHADDLASALERNGIVLDESLRRRIIVEQAADAARAVDGTIDFDAEAALVDQVTFLVEQPVAVLGSFEESYLDLPDEVLTSVMRKHQRYFPVRGQDGALLPHFAAVANGPIDEPTVRAGNEAVLRARFEDAAFFYRADLKTPIEEMRQRLGRLAFADRLGSIADRADRIKAIALSLADAAGIADDDRRVLTEAAALVKFDLGSHLVTEMTSLAGTLARTYARAAGRDDAVAEALFEAELPRHAGDLVPASTAGALLALADRLDFFVGLGSTVGMPTGSKDPFALRRAALGLIAVHRSAAPAVAGVSLREGIRVAASAQPVEVTAAHADVMEGFLRDRLAQQLIDEGHRFDLVAAVLPLADRPALAEVRLGELESEVGTDRFRRLAAAIQRVSRILPSDAAPVSEFGLLTAASEQRLIAEFDRSAGADGGLSDWIALAAGLPEAVDAFFEEVLVMDPDPQIRSQRLGLLSALDRNAASRLDWSAVQL</sequence>
<comment type="caution">
    <text evidence="10">The sequence shown here is derived from an EMBL/GenBank/DDBJ whole genome shotgun (WGS) entry which is preliminary data.</text>
</comment>
<dbReference type="FunFam" id="3.30.930.10:FF:000006">
    <property type="entry name" value="Glycine--tRNA ligase alpha subunit"/>
    <property type="match status" value="1"/>
</dbReference>
<comment type="catalytic activity">
    <reaction evidence="7 9">
        <text>tRNA(Gly) + glycine + ATP = glycyl-tRNA(Gly) + AMP + diphosphate</text>
        <dbReference type="Rhea" id="RHEA:16013"/>
        <dbReference type="Rhea" id="RHEA-COMP:9664"/>
        <dbReference type="Rhea" id="RHEA-COMP:9683"/>
        <dbReference type="ChEBI" id="CHEBI:30616"/>
        <dbReference type="ChEBI" id="CHEBI:33019"/>
        <dbReference type="ChEBI" id="CHEBI:57305"/>
        <dbReference type="ChEBI" id="CHEBI:78442"/>
        <dbReference type="ChEBI" id="CHEBI:78522"/>
        <dbReference type="ChEBI" id="CHEBI:456215"/>
        <dbReference type="EC" id="6.1.1.14"/>
    </reaction>
</comment>
<comment type="subcellular location">
    <subcellularLocation>
        <location evidence="9">Cytoplasm</location>
    </subcellularLocation>
</comment>
<evidence type="ECO:0000256" key="5">
    <source>
        <dbReference type="ARBA" id="ARBA00022917"/>
    </source>
</evidence>
<dbReference type="PROSITE" id="PS50861">
    <property type="entry name" value="AA_TRNA_LIGASE_II_GLYAB"/>
    <property type="match status" value="2"/>
</dbReference>
<dbReference type="HAMAP" id="MF_00255">
    <property type="entry name" value="Gly_tRNA_synth_beta"/>
    <property type="match status" value="1"/>
</dbReference>
<name>A0A9X3PAE0_9ACTN</name>
<evidence type="ECO:0000256" key="1">
    <source>
        <dbReference type="ARBA" id="ARBA00008226"/>
    </source>
</evidence>
<evidence type="ECO:0000256" key="9">
    <source>
        <dbReference type="HAMAP-Rule" id="MF_00255"/>
    </source>
</evidence>
<dbReference type="AlphaFoldDB" id="A0A9X3PAE0"/>
<dbReference type="InterPro" id="IPR015944">
    <property type="entry name" value="Gly-tRNA-synth_bsu"/>
</dbReference>
<proteinExistence type="inferred from homology"/>